<dbReference type="RefSeq" id="WP_090611293.1">
    <property type="nucleotide sequence ID" value="NZ_CP067124.1"/>
</dbReference>
<dbReference type="OrthoDB" id="8455606at2"/>
<evidence type="ECO:0000313" key="3">
    <source>
        <dbReference type="Proteomes" id="UP000199054"/>
    </source>
</evidence>
<dbReference type="AlphaFoldDB" id="A0A1H8H2J1"/>
<keyword evidence="3" id="KW-1185">Reference proteome</keyword>
<gene>
    <name evidence="2" type="ORF">SAMN04489859_100895</name>
</gene>
<organism evidence="2 3">
    <name type="scientific">Paracoccus alcaliphilus</name>
    <dbReference type="NCBI Taxonomy" id="34002"/>
    <lineage>
        <taxon>Bacteria</taxon>
        <taxon>Pseudomonadati</taxon>
        <taxon>Pseudomonadota</taxon>
        <taxon>Alphaproteobacteria</taxon>
        <taxon>Rhodobacterales</taxon>
        <taxon>Paracoccaceae</taxon>
        <taxon>Paracoccus</taxon>
    </lineage>
</organism>
<dbReference type="InterPro" id="IPR025474">
    <property type="entry name" value="DUF4325"/>
</dbReference>
<protein>
    <recommendedName>
        <fullName evidence="1">DUF4325 domain-containing protein</fullName>
    </recommendedName>
</protein>
<evidence type="ECO:0000313" key="2">
    <source>
        <dbReference type="EMBL" id="SEN50611.1"/>
    </source>
</evidence>
<feature type="domain" description="DUF4325" evidence="1">
    <location>
        <begin position="18"/>
        <end position="75"/>
    </location>
</feature>
<proteinExistence type="predicted"/>
<dbReference type="STRING" id="34002.SAMN04489859_100895"/>
<sequence>MVIHVKDHLSGCATNEDGEALLTLVDREIRDRGVAHVDFHGVIYVTTSFVNSAFLPLLDRMSFDEVKGRLKVTGALPQIADMVRRRMADTASRVAA</sequence>
<dbReference type="Proteomes" id="UP000199054">
    <property type="component" value="Unassembled WGS sequence"/>
</dbReference>
<dbReference type="Pfam" id="PF14213">
    <property type="entry name" value="DUF4325"/>
    <property type="match status" value="1"/>
</dbReference>
<dbReference type="EMBL" id="FODE01000008">
    <property type="protein sequence ID" value="SEN50611.1"/>
    <property type="molecule type" value="Genomic_DNA"/>
</dbReference>
<accession>A0A1H8H2J1</accession>
<name>A0A1H8H2J1_9RHOB</name>
<reference evidence="2 3" key="1">
    <citation type="submission" date="2016-10" db="EMBL/GenBank/DDBJ databases">
        <authorList>
            <person name="de Groot N.N."/>
        </authorList>
    </citation>
    <scope>NUCLEOTIDE SEQUENCE [LARGE SCALE GENOMIC DNA]</scope>
    <source>
        <strain evidence="2 3">DSM 8512</strain>
    </source>
</reference>
<evidence type="ECO:0000259" key="1">
    <source>
        <dbReference type="Pfam" id="PF14213"/>
    </source>
</evidence>